<dbReference type="Gene3D" id="1.10.510.10">
    <property type="entry name" value="Transferase(Phosphotransferase) domain 1"/>
    <property type="match status" value="1"/>
</dbReference>
<dbReference type="RefSeq" id="WP_311708914.1">
    <property type="nucleotide sequence ID" value="NZ_JAVREL010000054.1"/>
</dbReference>
<dbReference type="InterPro" id="IPR001680">
    <property type="entry name" value="WD40_rpt"/>
</dbReference>
<organism evidence="3 4">
    <name type="scientific">Streptomyces litchfieldiae</name>
    <dbReference type="NCBI Taxonomy" id="3075543"/>
    <lineage>
        <taxon>Bacteria</taxon>
        <taxon>Bacillati</taxon>
        <taxon>Actinomycetota</taxon>
        <taxon>Actinomycetes</taxon>
        <taxon>Kitasatosporales</taxon>
        <taxon>Streptomycetaceae</taxon>
        <taxon>Streptomyces</taxon>
    </lineage>
</organism>
<dbReference type="PROSITE" id="PS50011">
    <property type="entry name" value="PROTEIN_KINASE_DOM"/>
    <property type="match status" value="1"/>
</dbReference>
<dbReference type="InterPro" id="IPR011009">
    <property type="entry name" value="Kinase-like_dom_sf"/>
</dbReference>
<reference evidence="4" key="1">
    <citation type="submission" date="2023-07" db="EMBL/GenBank/DDBJ databases">
        <title>30 novel species of actinomycetes from the DSMZ collection.</title>
        <authorList>
            <person name="Nouioui I."/>
        </authorList>
    </citation>
    <scope>NUCLEOTIDE SEQUENCE [LARGE SCALE GENOMIC DNA]</scope>
    <source>
        <strain evidence="4">DSM 44938</strain>
    </source>
</reference>
<dbReference type="InterPro" id="IPR011044">
    <property type="entry name" value="Quino_amine_DH_bsu"/>
</dbReference>
<dbReference type="PANTHER" id="PTHR19879:SF9">
    <property type="entry name" value="TRANSCRIPTION INITIATION FACTOR TFIID SUBUNIT 5"/>
    <property type="match status" value="1"/>
</dbReference>
<dbReference type="Pfam" id="PF00069">
    <property type="entry name" value="Pkinase"/>
    <property type="match status" value="1"/>
</dbReference>
<gene>
    <name evidence="3" type="ORF">RM590_35315</name>
</gene>
<dbReference type="PANTHER" id="PTHR19879">
    <property type="entry name" value="TRANSCRIPTION INITIATION FACTOR TFIID"/>
    <property type="match status" value="1"/>
</dbReference>
<dbReference type="Gene3D" id="2.130.10.10">
    <property type="entry name" value="YVTN repeat-like/Quinoprotein amine dehydrogenase"/>
    <property type="match status" value="2"/>
</dbReference>
<dbReference type="Proteomes" id="UP001183246">
    <property type="component" value="Unassembled WGS sequence"/>
</dbReference>
<feature type="non-terminal residue" evidence="3">
    <location>
        <position position="1"/>
    </location>
</feature>
<dbReference type="Pfam" id="PF00400">
    <property type="entry name" value="WD40"/>
    <property type="match status" value="1"/>
</dbReference>
<sequence>RVIDFGIARALDAVQHSTGIFGTPGYMSPEQARGHPTGPASDVFSLACVLTYAATTHSPYGEAPAAEVIYRIVNSEPELRGVPAPFAGLLAACLAKDPAARPSLADILQHFAEPAQPARPVIPWLPPDIVSMISQRQAAERTEGRVGRPGRRAVLATAALGALAAIGVPVGIGLASRAGDDTDDTDGTGGDAPREGVDAAVTLIPAATLDLGSIDSVPALTYSPDGAMLAVSAVEADVSLWDMASRREIATLSVSDSMGISDVAFGRNGLLAVGYVSDRGMTLGDLVMDIGAVKLWEISSRGAATEVTTLYTESEGQILEAMTAVAVSPDGTTVAGARNGHDCIGKVPVWDISSRELIHTLVVGAGRGTDISAVRSVAFSPDGRTLAAGYGYGLKGGVALWDVPSYSPIATIPLENTDAFGVASLAFSPDGRTLAGSFGGVALWDVPSHSLIASLHDMSDYGPAYQSVAFSPDGSTVAGGWSAGSSGGEVTLWNALSHEKIVSVAAGRSGAGDLVFSPDGETLAAAIDTDELLSTIQLWTVE</sequence>
<dbReference type="SMART" id="SM00320">
    <property type="entry name" value="WD40"/>
    <property type="match status" value="6"/>
</dbReference>
<proteinExistence type="predicted"/>
<dbReference type="GO" id="GO:0016301">
    <property type="term" value="F:kinase activity"/>
    <property type="evidence" value="ECO:0007669"/>
    <property type="project" value="UniProtKB-KW"/>
</dbReference>
<protein>
    <submittedName>
        <fullName evidence="3">Protein kinase family protein</fullName>
    </submittedName>
</protein>
<evidence type="ECO:0000256" key="1">
    <source>
        <dbReference type="PROSITE-ProRule" id="PRU00221"/>
    </source>
</evidence>
<dbReference type="InterPro" id="IPR015943">
    <property type="entry name" value="WD40/YVTN_repeat-like_dom_sf"/>
</dbReference>
<dbReference type="SUPFAM" id="SSF50969">
    <property type="entry name" value="YVTN repeat-like/Quinoprotein amine dehydrogenase"/>
    <property type="match status" value="1"/>
</dbReference>
<evidence type="ECO:0000313" key="3">
    <source>
        <dbReference type="EMBL" id="MDT0347789.1"/>
    </source>
</evidence>
<dbReference type="EMBL" id="JAVREL010000054">
    <property type="protein sequence ID" value="MDT0347789.1"/>
    <property type="molecule type" value="Genomic_DNA"/>
</dbReference>
<feature type="domain" description="Protein kinase" evidence="2">
    <location>
        <begin position="1"/>
        <end position="125"/>
    </location>
</feature>
<dbReference type="InterPro" id="IPR000719">
    <property type="entry name" value="Prot_kinase_dom"/>
</dbReference>
<keyword evidence="4" id="KW-1185">Reference proteome</keyword>
<keyword evidence="3" id="KW-0418">Kinase</keyword>
<name>A0ABU2N3A5_9ACTN</name>
<evidence type="ECO:0000313" key="4">
    <source>
        <dbReference type="Proteomes" id="UP001183246"/>
    </source>
</evidence>
<dbReference type="PROSITE" id="PS50082">
    <property type="entry name" value="WD_REPEATS_2"/>
    <property type="match status" value="1"/>
</dbReference>
<evidence type="ECO:0000259" key="2">
    <source>
        <dbReference type="PROSITE" id="PS50011"/>
    </source>
</evidence>
<keyword evidence="3" id="KW-0808">Transferase</keyword>
<dbReference type="SUPFAM" id="SSF56112">
    <property type="entry name" value="Protein kinase-like (PK-like)"/>
    <property type="match status" value="1"/>
</dbReference>
<comment type="caution">
    <text evidence="3">The sequence shown here is derived from an EMBL/GenBank/DDBJ whole genome shotgun (WGS) entry which is preliminary data.</text>
</comment>
<keyword evidence="1" id="KW-0853">WD repeat</keyword>
<accession>A0ABU2N3A5</accession>
<feature type="repeat" description="WD" evidence="1">
    <location>
        <begin position="210"/>
        <end position="251"/>
    </location>
</feature>